<accession>A0A4Q7IMF7</accession>
<evidence type="ECO:0000313" key="3">
    <source>
        <dbReference type="Proteomes" id="UP000291338"/>
    </source>
</evidence>
<dbReference type="InterPro" id="IPR010982">
    <property type="entry name" value="Lambda_DNA-bd_dom_sf"/>
</dbReference>
<dbReference type="PANTHER" id="PTHR40455">
    <property type="entry name" value="ANTITOXIN HIGA"/>
    <property type="match status" value="1"/>
</dbReference>
<proteinExistence type="predicted"/>
<dbReference type="AlphaFoldDB" id="A0A4Q7IMF7"/>
<dbReference type="GO" id="GO:0001046">
    <property type="term" value="F:core promoter sequence-specific DNA binding"/>
    <property type="evidence" value="ECO:0007669"/>
    <property type="project" value="TreeGrafter"/>
</dbReference>
<dbReference type="InterPro" id="IPR001387">
    <property type="entry name" value="Cro/C1-type_HTH"/>
</dbReference>
<gene>
    <name evidence="2" type="ORF">C1E23_13755</name>
</gene>
<dbReference type="PANTHER" id="PTHR40455:SF1">
    <property type="entry name" value="ANTITOXIN HIGA"/>
    <property type="match status" value="1"/>
</dbReference>
<dbReference type="RefSeq" id="WP_130256127.1">
    <property type="nucleotide sequence ID" value="NZ_PPSX01000051.1"/>
</dbReference>
<evidence type="ECO:0000313" key="2">
    <source>
        <dbReference type="EMBL" id="RZQ52526.1"/>
    </source>
</evidence>
<dbReference type="Proteomes" id="UP000291338">
    <property type="component" value="Unassembled WGS sequence"/>
</dbReference>
<protein>
    <submittedName>
        <fullName evidence="2">Transcriptional regulator</fullName>
    </submittedName>
</protein>
<sequence length="397" mass="45217">MKIKIITNEKERIEAQQHLSMLIEKDPIANEDLIGVLGLLIENYEKELFDIGLPDPVSAIEYRMEQQNLSRKDLIQYLGTKSRVSEILNKKKSLSLSMIRSLHEGLAIPYDVLLQEQEHELYNRDVNYNDYPISAMFKLGYFGKTIANIADAKERAEELIKGLLKPVGMNTFDNCSAHLRKSDAHTTNKKMDSLALAAWQAKVLNKTLNTKLPNCDLERIDLDFMKRVLKLSSLEKGPLLAKELLAKNGIHLVFEKHLPKTYLDGAAMWGIDGNPVIGMTIRYDRLDNFWFVLMHELAHVSLHLKETKIPFFDDLDSSEHVNNQEDEADEKALAASLSKNDWSKYIGMLDTPNSVLSLANKLGISPAIIAGRYRKDTGNYRIFNRLIGSNQVRDMIF</sequence>
<dbReference type="Gene3D" id="1.10.260.40">
    <property type="entry name" value="lambda repressor-like DNA-binding domains"/>
    <property type="match status" value="1"/>
</dbReference>
<reference evidence="2 3" key="1">
    <citation type="submission" date="2018-01" db="EMBL/GenBank/DDBJ databases">
        <title>Co-occurrence of chitin degradation, pigmentation and bioactivity in marine Pseudoalteromonas.</title>
        <authorList>
            <person name="Paulsen S."/>
            <person name="Gram L."/>
            <person name="Machado H."/>
        </authorList>
    </citation>
    <scope>NUCLEOTIDE SEQUENCE [LARGE SCALE GENOMIC DNA]</scope>
    <source>
        <strain evidence="2 3">S3898</strain>
    </source>
</reference>
<name>A0A4Q7IMF7_9GAMM</name>
<dbReference type="GO" id="GO:0006355">
    <property type="term" value="P:regulation of DNA-templated transcription"/>
    <property type="evidence" value="ECO:0007669"/>
    <property type="project" value="InterPro"/>
</dbReference>
<organism evidence="2 3">
    <name type="scientific">Pseudoalteromonas phenolica</name>
    <dbReference type="NCBI Taxonomy" id="161398"/>
    <lineage>
        <taxon>Bacteria</taxon>
        <taxon>Pseudomonadati</taxon>
        <taxon>Pseudomonadota</taxon>
        <taxon>Gammaproteobacteria</taxon>
        <taxon>Alteromonadales</taxon>
        <taxon>Pseudoalteromonadaceae</taxon>
        <taxon>Pseudoalteromonas</taxon>
    </lineage>
</organism>
<evidence type="ECO:0000259" key="1">
    <source>
        <dbReference type="PROSITE" id="PS50943"/>
    </source>
</evidence>
<dbReference type="PROSITE" id="PS50943">
    <property type="entry name" value="HTH_CROC1"/>
    <property type="match status" value="1"/>
</dbReference>
<feature type="domain" description="HTH cro/C1-type" evidence="1">
    <location>
        <begin position="60"/>
        <end position="113"/>
    </location>
</feature>
<comment type="caution">
    <text evidence="2">The sequence shown here is derived from an EMBL/GenBank/DDBJ whole genome shotgun (WGS) entry which is preliminary data.</text>
</comment>
<dbReference type="EMBL" id="PPSX01000051">
    <property type="protein sequence ID" value="RZQ52526.1"/>
    <property type="molecule type" value="Genomic_DNA"/>
</dbReference>
<dbReference type="InterPro" id="IPR039060">
    <property type="entry name" value="Antitox_HigA"/>
</dbReference>